<dbReference type="CDD" id="cd00610">
    <property type="entry name" value="OAT_like"/>
    <property type="match status" value="1"/>
</dbReference>
<dbReference type="FunFam" id="3.40.640.10:FF:000004">
    <property type="entry name" value="Acetylornithine aminotransferase"/>
    <property type="match status" value="1"/>
</dbReference>
<evidence type="ECO:0000256" key="4">
    <source>
        <dbReference type="ARBA" id="ARBA00022898"/>
    </source>
</evidence>
<keyword evidence="7" id="KW-1185">Reference proteome</keyword>
<sequence length="377" mass="40719">MSHLFSNYGRWPISIVKGEGNYVFDAEGNKYLDLVSGIAVNSLGNVPPKVKAKVAEQLDTLWHCSNLFQIPIQEELATKLAEISGLDRVFFCNSGAEANEAAIKLARRYGNQQGKYEIITFEQSFHGRTLATLTATGQDKVKEGFEPLPAGFKTVPYNDLEALQAAITPQTCAVMLEMVQGEGGVNPADSDWVRQIAALAKEHQLLLIIDEIQTGIGRTGKWFGFQHYEFEPDIVTSAKGLGSGFPVGAMIAKEFLADSFGPGTHGSTFGGNPLAMAAGLATLEEVGSYLPQVQQKGEYLRSELGGRGQGLLVGVECKVEVAPIISELRDEGILVLMAGPNVLRLLPPFTITQEELEFAIEKIKQVIAKHQGAAAQA</sequence>
<keyword evidence="4 5" id="KW-0663">Pyridoxal phosphate</keyword>
<feature type="modified residue" description="N6-(pyridoxal phosphate)lysine" evidence="5">
    <location>
        <position position="239"/>
    </location>
</feature>
<dbReference type="GO" id="GO:0042802">
    <property type="term" value="F:identical protein binding"/>
    <property type="evidence" value="ECO:0007669"/>
    <property type="project" value="TreeGrafter"/>
</dbReference>
<dbReference type="PANTHER" id="PTHR11986:SF79">
    <property type="entry name" value="ACETYLORNITHINE AMINOTRANSFERASE, MITOCHONDRIAL"/>
    <property type="match status" value="1"/>
</dbReference>
<dbReference type="HAMAP" id="MF_01107">
    <property type="entry name" value="ArgD_aminotrans_3"/>
    <property type="match status" value="1"/>
</dbReference>
<evidence type="ECO:0000256" key="2">
    <source>
        <dbReference type="ARBA" id="ARBA00022605"/>
    </source>
</evidence>
<keyword evidence="5" id="KW-0055">Arginine biosynthesis</keyword>
<gene>
    <name evidence="5" type="primary">argD</name>
    <name evidence="6" type="ORF">BEP19_14560</name>
</gene>
<comment type="cofactor">
    <cofactor evidence="5">
        <name>pyridoxal 5'-phosphate</name>
        <dbReference type="ChEBI" id="CHEBI:597326"/>
    </cofactor>
    <text evidence="5">Binds 1 pyridoxal phosphate per subunit.</text>
</comment>
<comment type="subunit">
    <text evidence="5">Homodimer.</text>
</comment>
<dbReference type="PROSITE" id="PS00600">
    <property type="entry name" value="AA_TRANSFER_CLASS_3"/>
    <property type="match status" value="1"/>
</dbReference>
<keyword evidence="2 5" id="KW-0028">Amino-acid biosynthesis</keyword>
<keyword evidence="5" id="KW-0963">Cytoplasm</keyword>
<feature type="binding site" evidence="5">
    <location>
        <begin position="210"/>
        <end position="213"/>
    </location>
    <ligand>
        <name>pyridoxal 5'-phosphate</name>
        <dbReference type="ChEBI" id="CHEBI:597326"/>
    </ligand>
</feature>
<dbReference type="GO" id="GO:0030170">
    <property type="term" value="F:pyridoxal phosphate binding"/>
    <property type="evidence" value="ECO:0007669"/>
    <property type="project" value="InterPro"/>
</dbReference>
<comment type="miscellaneous">
    <text evidence="5">May also have succinyldiaminopimelate aminotransferase activity, thus carrying out the corresponding step in lysine biosynthesis.</text>
</comment>
<feature type="binding site" evidence="5">
    <location>
        <position position="268"/>
    </location>
    <ligand>
        <name>pyridoxal 5'-phosphate</name>
        <dbReference type="ChEBI" id="CHEBI:597326"/>
    </ligand>
</feature>
<dbReference type="OrthoDB" id="9807885at2"/>
<dbReference type="Gene3D" id="3.90.1150.10">
    <property type="entry name" value="Aspartate Aminotransferase, domain 1"/>
    <property type="match status" value="1"/>
</dbReference>
<feature type="binding site" evidence="5">
    <location>
        <position position="125"/>
    </location>
    <ligand>
        <name>pyridoxal 5'-phosphate</name>
        <dbReference type="ChEBI" id="CHEBI:597326"/>
    </ligand>
</feature>
<comment type="caution">
    <text evidence="6">The sequence shown here is derived from an EMBL/GenBank/DDBJ whole genome shotgun (WGS) entry which is preliminary data.</text>
</comment>
<comment type="similarity">
    <text evidence="5">Belongs to the class-III pyridoxal-phosphate-dependent aminotransferase family. ArgD subfamily.</text>
</comment>
<keyword evidence="3 5" id="KW-0808">Transferase</keyword>
<feature type="binding site" evidence="5">
    <location>
        <position position="128"/>
    </location>
    <ligand>
        <name>N(2)-acetyl-L-ornithine</name>
        <dbReference type="ChEBI" id="CHEBI:57805"/>
    </ligand>
</feature>
<dbReference type="NCBIfam" id="NF002797">
    <property type="entry name" value="PRK02936.1"/>
    <property type="match status" value="1"/>
</dbReference>
<dbReference type="InterPro" id="IPR049704">
    <property type="entry name" value="Aminotrans_3_PPA_site"/>
</dbReference>
<dbReference type="SUPFAM" id="SSF53383">
    <property type="entry name" value="PLP-dependent transferases"/>
    <property type="match status" value="1"/>
</dbReference>
<dbReference type="GO" id="GO:0005737">
    <property type="term" value="C:cytoplasm"/>
    <property type="evidence" value="ECO:0007669"/>
    <property type="project" value="UniProtKB-SubCell"/>
</dbReference>
<accession>A0A419SFB2</accession>
<dbReference type="Gene3D" id="3.40.640.10">
    <property type="entry name" value="Type I PLP-dependent aspartate aminotransferase-like (Major domain)"/>
    <property type="match status" value="1"/>
</dbReference>
<organism evidence="6 7">
    <name type="scientific">Ammoniphilus oxalaticus</name>
    <dbReference type="NCBI Taxonomy" id="66863"/>
    <lineage>
        <taxon>Bacteria</taxon>
        <taxon>Bacillati</taxon>
        <taxon>Bacillota</taxon>
        <taxon>Bacilli</taxon>
        <taxon>Bacillales</taxon>
        <taxon>Paenibacillaceae</taxon>
        <taxon>Aneurinibacillus group</taxon>
        <taxon>Ammoniphilus</taxon>
    </lineage>
</organism>
<dbReference type="RefSeq" id="WP_120190947.1">
    <property type="nucleotide sequence ID" value="NZ_MCHY01000011.1"/>
</dbReference>
<dbReference type="InterPro" id="IPR004636">
    <property type="entry name" value="AcOrn/SuccOrn_fam"/>
</dbReference>
<dbReference type="GO" id="GO:0003992">
    <property type="term" value="F:N2-acetyl-L-ornithine:2-oxoglutarate 5-aminotransferase activity"/>
    <property type="evidence" value="ECO:0007669"/>
    <property type="project" value="UniProtKB-UniRule"/>
</dbReference>
<dbReference type="GO" id="GO:0006526">
    <property type="term" value="P:L-arginine biosynthetic process"/>
    <property type="evidence" value="ECO:0007669"/>
    <property type="project" value="UniProtKB-UniRule"/>
</dbReference>
<dbReference type="InterPro" id="IPR050103">
    <property type="entry name" value="Class-III_PLP-dep_AT"/>
</dbReference>
<dbReference type="UniPathway" id="UPA00068">
    <property type="reaction ID" value="UER00109"/>
</dbReference>
<evidence type="ECO:0000256" key="5">
    <source>
        <dbReference type="HAMAP-Rule" id="MF_01107"/>
    </source>
</evidence>
<feature type="binding site" evidence="5">
    <location>
        <position position="267"/>
    </location>
    <ligand>
        <name>N(2)-acetyl-L-ornithine</name>
        <dbReference type="ChEBI" id="CHEBI:57805"/>
    </ligand>
</feature>
<evidence type="ECO:0000313" key="6">
    <source>
        <dbReference type="EMBL" id="RKD21830.1"/>
    </source>
</evidence>
<comment type="catalytic activity">
    <reaction evidence="5">
        <text>N(2)-acetyl-L-ornithine + 2-oxoglutarate = N-acetyl-L-glutamate 5-semialdehyde + L-glutamate</text>
        <dbReference type="Rhea" id="RHEA:18049"/>
        <dbReference type="ChEBI" id="CHEBI:16810"/>
        <dbReference type="ChEBI" id="CHEBI:29123"/>
        <dbReference type="ChEBI" id="CHEBI:29985"/>
        <dbReference type="ChEBI" id="CHEBI:57805"/>
        <dbReference type="EC" id="2.6.1.11"/>
    </reaction>
</comment>
<proteinExistence type="inferred from homology"/>
<dbReference type="PANTHER" id="PTHR11986">
    <property type="entry name" value="AMINOTRANSFERASE CLASS III"/>
    <property type="match status" value="1"/>
</dbReference>
<evidence type="ECO:0000256" key="3">
    <source>
        <dbReference type="ARBA" id="ARBA00022679"/>
    </source>
</evidence>
<name>A0A419SFB2_9BACL</name>
<keyword evidence="1 5" id="KW-0032">Aminotransferase</keyword>
<comment type="pathway">
    <text evidence="5">Amino-acid biosynthesis; L-arginine biosynthesis; N(2)-acetyl-L-ornithine from L-glutamate: step 4/4.</text>
</comment>
<dbReference type="InterPro" id="IPR015421">
    <property type="entry name" value="PyrdxlP-dep_Trfase_major"/>
</dbReference>
<reference evidence="6 7" key="1">
    <citation type="submission" date="2016-08" db="EMBL/GenBank/DDBJ databases">
        <title>Novel Firmicute Genomes.</title>
        <authorList>
            <person name="Poppleton D.I."/>
            <person name="Gribaldo S."/>
        </authorList>
    </citation>
    <scope>NUCLEOTIDE SEQUENCE [LARGE SCALE GENOMIC DNA]</scope>
    <source>
        <strain evidence="6 7">RAOx-1</strain>
    </source>
</reference>
<dbReference type="AlphaFoldDB" id="A0A419SFB2"/>
<dbReference type="EC" id="2.6.1.11" evidence="5"/>
<dbReference type="Proteomes" id="UP000284219">
    <property type="component" value="Unassembled WGS sequence"/>
</dbReference>
<dbReference type="NCBIfam" id="TIGR00707">
    <property type="entry name" value="argD"/>
    <property type="match status" value="1"/>
</dbReference>
<dbReference type="InterPro" id="IPR005814">
    <property type="entry name" value="Aminotrans_3"/>
</dbReference>
<dbReference type="InterPro" id="IPR015422">
    <property type="entry name" value="PyrdxlP-dep_Trfase_small"/>
</dbReference>
<dbReference type="PIRSF" id="PIRSF000521">
    <property type="entry name" value="Transaminase_4ab_Lys_Orn"/>
    <property type="match status" value="1"/>
</dbReference>
<comment type="subcellular location">
    <subcellularLocation>
        <location evidence="5">Cytoplasm</location>
    </subcellularLocation>
</comment>
<protein>
    <recommendedName>
        <fullName evidence="5">Acetylornithine aminotransferase</fullName>
        <shortName evidence="5">ACOAT</shortName>
        <ecNumber evidence="5">2.6.1.11</ecNumber>
    </recommendedName>
</protein>
<dbReference type="EMBL" id="MCHY01000011">
    <property type="protein sequence ID" value="RKD21830.1"/>
    <property type="molecule type" value="Genomic_DNA"/>
</dbReference>
<evidence type="ECO:0000256" key="1">
    <source>
        <dbReference type="ARBA" id="ARBA00022576"/>
    </source>
</evidence>
<dbReference type="InterPro" id="IPR015424">
    <property type="entry name" value="PyrdxlP-dep_Trfase"/>
</dbReference>
<evidence type="ECO:0000313" key="7">
    <source>
        <dbReference type="Proteomes" id="UP000284219"/>
    </source>
</evidence>
<dbReference type="Pfam" id="PF00202">
    <property type="entry name" value="Aminotran_3"/>
    <property type="match status" value="1"/>
</dbReference>
<dbReference type="NCBIfam" id="NF002325">
    <property type="entry name" value="PRK01278.1"/>
    <property type="match status" value="1"/>
</dbReference>
<feature type="binding site" evidence="5">
    <location>
        <begin position="95"/>
        <end position="96"/>
    </location>
    <ligand>
        <name>pyridoxal 5'-phosphate</name>
        <dbReference type="ChEBI" id="CHEBI:597326"/>
    </ligand>
</feature>